<reference evidence="1 2" key="1">
    <citation type="submission" date="2016-02" db="EMBL/GenBank/DDBJ databases">
        <authorList>
            <consortium name="Pathogen Informatics"/>
        </authorList>
    </citation>
    <scope>NUCLEOTIDE SEQUENCE [LARGE SCALE GENOMIC DNA]</scope>
    <source>
        <strain evidence="1 2">RC20</strain>
    </source>
</reference>
<protein>
    <submittedName>
        <fullName evidence="1">Uncharacterized protein</fullName>
    </submittedName>
</protein>
<accession>A0A128ECU3</accession>
<dbReference type="AlphaFoldDB" id="A0A128ECU3"/>
<sequence>MFDSKFVMPKEAKNGKAAKFKRVVYSQLSLITLYKKCGNQG</sequence>
<name>A0A128ECU3_9BACT</name>
<organism evidence="1 2">
    <name type="scientific">Campylobacter geochelonis</name>
    <dbReference type="NCBI Taxonomy" id="1780362"/>
    <lineage>
        <taxon>Bacteria</taxon>
        <taxon>Pseudomonadati</taxon>
        <taxon>Campylobacterota</taxon>
        <taxon>Epsilonproteobacteria</taxon>
        <taxon>Campylobacterales</taxon>
        <taxon>Campylobacteraceae</taxon>
        <taxon>Campylobacter</taxon>
    </lineage>
</organism>
<dbReference type="EMBL" id="FIZP01000001">
    <property type="protein sequence ID" value="CZE46795.1"/>
    <property type="molecule type" value="Genomic_DNA"/>
</dbReference>
<evidence type="ECO:0000313" key="2">
    <source>
        <dbReference type="Proteomes" id="UP000069632"/>
    </source>
</evidence>
<evidence type="ECO:0000313" key="1">
    <source>
        <dbReference type="EMBL" id="CZE46795.1"/>
    </source>
</evidence>
<proteinExistence type="predicted"/>
<keyword evidence="2" id="KW-1185">Reference proteome</keyword>
<dbReference type="Proteomes" id="UP000069632">
    <property type="component" value="Unassembled WGS sequence"/>
</dbReference>
<gene>
    <name evidence="1" type="ORF">ERS672216_00559</name>
</gene>